<name>A0A1S3J1V4_LINAN</name>
<proteinExistence type="predicted"/>
<accession>A0A1S3J1V4</accession>
<keyword evidence="3 8" id="KW-1133">Transmembrane helix</keyword>
<dbReference type="RefSeq" id="XP_013404405.1">
    <property type="nucleotide sequence ID" value="XM_013548951.1"/>
</dbReference>
<protein>
    <submittedName>
        <fullName evidence="11">Thyrotropin-releasing hormone receptor</fullName>
    </submittedName>
</protein>
<dbReference type="GO" id="GO:0004930">
    <property type="term" value="F:G protein-coupled receptor activity"/>
    <property type="evidence" value="ECO:0007669"/>
    <property type="project" value="UniProtKB-KW"/>
</dbReference>
<evidence type="ECO:0000256" key="4">
    <source>
        <dbReference type="ARBA" id="ARBA00023040"/>
    </source>
</evidence>
<feature type="transmembrane region" description="Helical" evidence="8">
    <location>
        <begin position="290"/>
        <end position="313"/>
    </location>
</feature>
<evidence type="ECO:0000256" key="2">
    <source>
        <dbReference type="ARBA" id="ARBA00022692"/>
    </source>
</evidence>
<evidence type="ECO:0000256" key="8">
    <source>
        <dbReference type="SAM" id="Phobius"/>
    </source>
</evidence>
<keyword evidence="2 8" id="KW-0812">Transmembrane</keyword>
<dbReference type="PROSITE" id="PS50262">
    <property type="entry name" value="G_PROTEIN_RECEP_F1_2"/>
    <property type="match status" value="1"/>
</dbReference>
<evidence type="ECO:0000313" key="11">
    <source>
        <dbReference type="RefSeq" id="XP_013404405.1"/>
    </source>
</evidence>
<keyword evidence="7" id="KW-0807">Transducer</keyword>
<dbReference type="PANTHER" id="PTHR24243">
    <property type="entry name" value="G-PROTEIN COUPLED RECEPTOR"/>
    <property type="match status" value="1"/>
</dbReference>
<dbReference type="PANTHER" id="PTHR24243:SF230">
    <property type="entry name" value="G-PROTEIN COUPLED RECEPTORS FAMILY 1 PROFILE DOMAIN-CONTAINING PROTEIN"/>
    <property type="match status" value="1"/>
</dbReference>
<comment type="subcellular location">
    <subcellularLocation>
        <location evidence="1">Membrane</location>
        <topology evidence="1">Multi-pass membrane protein</topology>
    </subcellularLocation>
</comment>
<dbReference type="Gene3D" id="1.20.1070.10">
    <property type="entry name" value="Rhodopsin 7-helix transmembrane proteins"/>
    <property type="match status" value="1"/>
</dbReference>
<dbReference type="GeneID" id="106169488"/>
<dbReference type="PRINTS" id="PR00237">
    <property type="entry name" value="GPCRRHODOPSN"/>
</dbReference>
<keyword evidence="6 11" id="KW-0675">Receptor</keyword>
<feature type="transmembrane region" description="Helical" evidence="8">
    <location>
        <begin position="397"/>
        <end position="423"/>
    </location>
</feature>
<evidence type="ECO:0000256" key="7">
    <source>
        <dbReference type="ARBA" id="ARBA00023224"/>
    </source>
</evidence>
<keyword evidence="10" id="KW-1185">Reference proteome</keyword>
<reference evidence="11" key="1">
    <citation type="submission" date="2025-08" db="UniProtKB">
        <authorList>
            <consortium name="RefSeq"/>
        </authorList>
    </citation>
    <scope>IDENTIFICATION</scope>
    <source>
        <tissue evidence="11">Gonads</tissue>
    </source>
</reference>
<keyword evidence="4" id="KW-0297">G-protein coupled receptor</keyword>
<evidence type="ECO:0000259" key="9">
    <source>
        <dbReference type="PROSITE" id="PS50262"/>
    </source>
</evidence>
<gene>
    <name evidence="11" type="primary">LOC106169488</name>
</gene>
<dbReference type="SUPFAM" id="SSF81321">
    <property type="entry name" value="Family A G protein-coupled receptor-like"/>
    <property type="match status" value="1"/>
</dbReference>
<dbReference type="OrthoDB" id="6238451at2759"/>
<dbReference type="InterPro" id="IPR017452">
    <property type="entry name" value="GPCR_Rhodpsn_7TM"/>
</dbReference>
<evidence type="ECO:0000256" key="6">
    <source>
        <dbReference type="ARBA" id="ARBA00023170"/>
    </source>
</evidence>
<feature type="transmembrane region" description="Helical" evidence="8">
    <location>
        <begin position="121"/>
        <end position="148"/>
    </location>
</feature>
<feature type="transmembrane region" description="Helical" evidence="8">
    <location>
        <begin position="160"/>
        <end position="184"/>
    </location>
</feature>
<feature type="transmembrane region" description="Helical" evidence="8">
    <location>
        <begin position="359"/>
        <end position="377"/>
    </location>
</feature>
<sequence length="504" mass="56852">MCVMMVFQEPRRSVLGATAETSVPNETENSFRLFENSTLMNLPGDVGNYTSIFTESIHSEGRLSDASTSGDEPFPHAAAYILTMPAEPESTMSSVFTANTSLVTKNNGADSPEVDSGIYGIIFQIIVLYIPPFILVGGITGNILAFIVTFKKRHKHITAYFFISVMAILDTVMLLFFQSTYWLFFNFFSDSNTDALCKGMTLCEKIVADCSIFTTLVMTTDRFVAIKYPLKAKTFCTVSRSWKVLLTGAILIVCKNLHLAWTVRLHNGQLCLFLPKNNEALLTAWPWFDIIVTFLLPFMMLTSLNTVIIRTVLKANKTQKRLVSFSLIKKMDTLQVPGQPATPHHSNPQKSHERQRLQVTIMLVSVSVLFVLMTSPYKILLLFDLFIGQNSEVVSSAWYVLLTHAFQHLYYTNSAVNFYLYCLSGRIFRRHLRHVCGCTSKKKKRSDREIDSNTNSMMTSFNTRSELAINNNTLNGQLAVTVKVQTDKDKPRRQSCIAAFGRRV</sequence>
<evidence type="ECO:0000256" key="1">
    <source>
        <dbReference type="ARBA" id="ARBA00004141"/>
    </source>
</evidence>
<feature type="domain" description="G-protein coupled receptors family 1 profile" evidence="9">
    <location>
        <begin position="141"/>
        <end position="421"/>
    </location>
</feature>
<dbReference type="InterPro" id="IPR000276">
    <property type="entry name" value="GPCR_Rhodpsn"/>
</dbReference>
<dbReference type="AlphaFoldDB" id="A0A1S3J1V4"/>
<dbReference type="Pfam" id="PF00001">
    <property type="entry name" value="7tm_1"/>
    <property type="match status" value="1"/>
</dbReference>
<dbReference type="InParanoid" id="A0A1S3J1V4"/>
<organism evidence="10 11">
    <name type="scientific">Lingula anatina</name>
    <name type="common">Brachiopod</name>
    <name type="synonym">Lingula unguis</name>
    <dbReference type="NCBI Taxonomy" id="7574"/>
    <lineage>
        <taxon>Eukaryota</taxon>
        <taxon>Metazoa</taxon>
        <taxon>Spiralia</taxon>
        <taxon>Lophotrochozoa</taxon>
        <taxon>Brachiopoda</taxon>
        <taxon>Linguliformea</taxon>
        <taxon>Lingulata</taxon>
        <taxon>Lingulida</taxon>
        <taxon>Linguloidea</taxon>
        <taxon>Lingulidae</taxon>
        <taxon>Lingula</taxon>
    </lineage>
</organism>
<evidence type="ECO:0000256" key="3">
    <source>
        <dbReference type="ARBA" id="ARBA00022989"/>
    </source>
</evidence>
<dbReference type="Proteomes" id="UP000085678">
    <property type="component" value="Unplaced"/>
</dbReference>
<evidence type="ECO:0000313" key="10">
    <source>
        <dbReference type="Proteomes" id="UP000085678"/>
    </source>
</evidence>
<dbReference type="KEGG" id="lak:106169488"/>
<dbReference type="STRING" id="7574.A0A1S3J1V4"/>
<dbReference type="GO" id="GO:0005886">
    <property type="term" value="C:plasma membrane"/>
    <property type="evidence" value="ECO:0007669"/>
    <property type="project" value="TreeGrafter"/>
</dbReference>
<keyword evidence="5 8" id="KW-0472">Membrane</keyword>
<dbReference type="CDD" id="cd14978">
    <property type="entry name" value="7tmA_FMRFamide_R-like"/>
    <property type="match status" value="1"/>
</dbReference>
<evidence type="ECO:0000256" key="5">
    <source>
        <dbReference type="ARBA" id="ARBA00023136"/>
    </source>
</evidence>